<comment type="similarity">
    <text evidence="2">Belongs to the carotenoid oxygenase family.</text>
</comment>
<keyword evidence="6" id="KW-1185">Reference proteome</keyword>
<accession>A0ABM1BAG1</accession>
<dbReference type="PANTHER" id="PTHR10543:SF24">
    <property type="entry name" value="CAROTENOID ISOMEROOXYGENASE"/>
    <property type="match status" value="1"/>
</dbReference>
<comment type="cofactor">
    <cofactor evidence="1">
        <name>Fe(2+)</name>
        <dbReference type="ChEBI" id="CHEBI:29033"/>
    </cofactor>
</comment>
<gene>
    <name evidence="7" type="primary">LOC106462687</name>
</gene>
<evidence type="ECO:0000256" key="5">
    <source>
        <dbReference type="ARBA" id="ARBA00023004"/>
    </source>
</evidence>
<evidence type="ECO:0000256" key="4">
    <source>
        <dbReference type="ARBA" id="ARBA00023002"/>
    </source>
</evidence>
<dbReference type="GeneID" id="106462687"/>
<evidence type="ECO:0000256" key="3">
    <source>
        <dbReference type="ARBA" id="ARBA00022723"/>
    </source>
</evidence>
<dbReference type="InterPro" id="IPR004294">
    <property type="entry name" value="Carotenoid_Oase"/>
</dbReference>
<dbReference type="RefSeq" id="XP_013778088.1">
    <property type="nucleotide sequence ID" value="XM_013922634.2"/>
</dbReference>
<evidence type="ECO:0000256" key="2">
    <source>
        <dbReference type="ARBA" id="ARBA00006787"/>
    </source>
</evidence>
<reference evidence="7" key="1">
    <citation type="submission" date="2025-08" db="UniProtKB">
        <authorList>
            <consortium name="RefSeq"/>
        </authorList>
    </citation>
    <scope>IDENTIFICATION</scope>
    <source>
        <tissue evidence="7">Muscle</tissue>
    </source>
</reference>
<organism evidence="6 7">
    <name type="scientific">Limulus polyphemus</name>
    <name type="common">Atlantic horseshoe crab</name>
    <dbReference type="NCBI Taxonomy" id="6850"/>
    <lineage>
        <taxon>Eukaryota</taxon>
        <taxon>Metazoa</taxon>
        <taxon>Ecdysozoa</taxon>
        <taxon>Arthropoda</taxon>
        <taxon>Chelicerata</taxon>
        <taxon>Merostomata</taxon>
        <taxon>Xiphosura</taxon>
        <taxon>Limulidae</taxon>
        <taxon>Limulus</taxon>
    </lineage>
</organism>
<dbReference type="Proteomes" id="UP000694941">
    <property type="component" value="Unplaced"/>
</dbReference>
<dbReference type="PANTHER" id="PTHR10543">
    <property type="entry name" value="BETA-CAROTENE DIOXYGENASE"/>
    <property type="match status" value="1"/>
</dbReference>
<name>A0ABM1BAG1_LIMPO</name>
<evidence type="ECO:0000256" key="1">
    <source>
        <dbReference type="ARBA" id="ARBA00001954"/>
    </source>
</evidence>
<evidence type="ECO:0000313" key="7">
    <source>
        <dbReference type="RefSeq" id="XP_013778088.1"/>
    </source>
</evidence>
<proteinExistence type="inferred from homology"/>
<keyword evidence="4" id="KW-0560">Oxidoreductase</keyword>
<keyword evidence="3" id="KW-0479">Metal-binding</keyword>
<dbReference type="Pfam" id="PF03055">
    <property type="entry name" value="RPE65"/>
    <property type="match status" value="1"/>
</dbReference>
<evidence type="ECO:0000313" key="6">
    <source>
        <dbReference type="Proteomes" id="UP000694941"/>
    </source>
</evidence>
<protein>
    <submittedName>
        <fullName evidence="7">Beta,beta-carotene 9',10'-oxygenase-like isoform X1</fullName>
    </submittedName>
</protein>
<sequence length="540" mass="61549">MAEEPTKQGIIADKVSNLIPFLRSCRKECSEPIEGIVTGEIPRWLRGSLLRNGGGLMEIGPDKYNHVFDSLALLHKFRIQDGHVMYSNRFLQSEAYKRNMKANRIVVTEFGTRGHPDPCKTLFQRFMSVFTMDEFSDNDVVSIFQLGDQFYACSETNFIHRVDPETLETTGRVDLSKYLAVNTATAHPHVDTDGTQYNMGNGFKLSGPTYNVLKIPPPSDEGNNPFSKASIMCSIPASYRFYPSYYHSFGITDNYIVFVEQPLLLSLWKMLWLHVRGNAYIDAIEWHPELKAYFHVIDRYTGRPLPVNYSALSFMVFHHINAYEESGHLVVDMCCYNDANVIKALCVSQFEKMKNNPQHFADMVYSQPRRYVLPLNIPQDKIESENLMKLPGCKATAFVQPDQSVLCHYEALTESGSGSTEMPRINYEKYNGRKYRFFYALGNRESDLTTYIIKVDTETKTNKIWSENKRIPSEPVFVASPYAVDEDDGVVLSSLLHEENENRIGILILDGKSMKELGRSEFKTESSVPGSFHGIFTDVC</sequence>
<keyword evidence="5" id="KW-0408">Iron</keyword>